<evidence type="ECO:0000256" key="7">
    <source>
        <dbReference type="ARBA" id="ARBA00022631"/>
    </source>
</evidence>
<dbReference type="Proteomes" id="UP000828390">
    <property type="component" value="Unassembled WGS sequence"/>
</dbReference>
<evidence type="ECO:0000313" key="15">
    <source>
        <dbReference type="Proteomes" id="UP000828390"/>
    </source>
</evidence>
<dbReference type="InterPro" id="IPR017580">
    <property type="entry name" value="OHCU_decarboxylase-1"/>
</dbReference>
<evidence type="ECO:0000256" key="2">
    <source>
        <dbReference type="ARBA" id="ARBA00002506"/>
    </source>
</evidence>
<sequence length="177" mass="19675">MSQKLSIPEVNALGYEEFIDRFGGAVEHGRLVAAAAWSARPFLSASDLHFRFCEFLDQLSQAGKEAVLRMYPDLAGKLANSGGLTEESVREHKAAGLDSLSADEHRTLSELNEAYKTKFGFPFVICARENKKDAIIQGLKRRMENDVRTEAVTGVNEVKKICHLRLQDLAEDSTSKM</sequence>
<reference evidence="14" key="2">
    <citation type="submission" date="2020-11" db="EMBL/GenBank/DDBJ databases">
        <authorList>
            <person name="McCartney M.A."/>
            <person name="Auch B."/>
            <person name="Kono T."/>
            <person name="Mallez S."/>
            <person name="Becker A."/>
            <person name="Gohl D.M."/>
            <person name="Silverstein K.A.T."/>
            <person name="Koren S."/>
            <person name="Bechman K.B."/>
            <person name="Herman A."/>
            <person name="Abrahante J.E."/>
            <person name="Garbe J."/>
        </authorList>
    </citation>
    <scope>NUCLEOTIDE SEQUENCE</scope>
    <source>
        <strain evidence="14">Duluth1</strain>
        <tissue evidence="14">Whole animal</tissue>
    </source>
</reference>
<reference evidence="14" key="1">
    <citation type="journal article" date="2019" name="bioRxiv">
        <title>The Genome of the Zebra Mussel, Dreissena polymorpha: A Resource for Invasive Species Research.</title>
        <authorList>
            <person name="McCartney M.A."/>
            <person name="Auch B."/>
            <person name="Kono T."/>
            <person name="Mallez S."/>
            <person name="Zhang Y."/>
            <person name="Obille A."/>
            <person name="Becker A."/>
            <person name="Abrahante J.E."/>
            <person name="Garbe J."/>
            <person name="Badalamenti J.P."/>
            <person name="Herman A."/>
            <person name="Mangelson H."/>
            <person name="Liachko I."/>
            <person name="Sullivan S."/>
            <person name="Sone E.D."/>
            <person name="Koren S."/>
            <person name="Silverstein K.A.T."/>
            <person name="Beckman K.B."/>
            <person name="Gohl D.M."/>
        </authorList>
    </citation>
    <scope>NUCLEOTIDE SEQUENCE</scope>
    <source>
        <strain evidence="14">Duluth1</strain>
        <tissue evidence="14">Whole animal</tissue>
    </source>
</reference>
<dbReference type="AlphaFoldDB" id="A0A9D4JR63"/>
<comment type="subcellular location">
    <subcellularLocation>
        <location evidence="3">Peroxisome</location>
    </subcellularLocation>
</comment>
<protein>
    <recommendedName>
        <fullName evidence="6">2-oxo-4-hydroxy-4-carboxy-5-ureidoimidazoline decarboxylase</fullName>
        <ecNumber evidence="6">4.1.1.97</ecNumber>
    </recommendedName>
    <alternativeName>
        <fullName evidence="12">Parahox neighbor</fullName>
    </alternativeName>
    <alternativeName>
        <fullName evidence="11">Ureidoimidazoline (2-oxo-4-hydroxy-4-carboxy-5-) decarboxylase</fullName>
    </alternativeName>
</protein>
<organism evidence="14 15">
    <name type="scientific">Dreissena polymorpha</name>
    <name type="common">Zebra mussel</name>
    <name type="synonym">Mytilus polymorpha</name>
    <dbReference type="NCBI Taxonomy" id="45954"/>
    <lineage>
        <taxon>Eukaryota</taxon>
        <taxon>Metazoa</taxon>
        <taxon>Spiralia</taxon>
        <taxon>Lophotrochozoa</taxon>
        <taxon>Mollusca</taxon>
        <taxon>Bivalvia</taxon>
        <taxon>Autobranchia</taxon>
        <taxon>Heteroconchia</taxon>
        <taxon>Euheterodonta</taxon>
        <taxon>Imparidentia</taxon>
        <taxon>Neoheterodontei</taxon>
        <taxon>Myida</taxon>
        <taxon>Dreissenoidea</taxon>
        <taxon>Dreissenidae</taxon>
        <taxon>Dreissena</taxon>
    </lineage>
</organism>
<dbReference type="EC" id="4.1.1.97" evidence="6"/>
<dbReference type="EMBL" id="JAIWYP010000005">
    <property type="protein sequence ID" value="KAH3821316.1"/>
    <property type="molecule type" value="Genomic_DNA"/>
</dbReference>
<evidence type="ECO:0000256" key="1">
    <source>
        <dbReference type="ARBA" id="ARBA00001163"/>
    </source>
</evidence>
<dbReference type="InterPro" id="IPR018020">
    <property type="entry name" value="OHCU_decarboxylase"/>
</dbReference>
<dbReference type="OrthoDB" id="9970124at2759"/>
<dbReference type="Pfam" id="PF09349">
    <property type="entry name" value="OHCU_decarbox"/>
    <property type="match status" value="1"/>
</dbReference>
<dbReference type="PANTHER" id="PTHR43466">
    <property type="entry name" value="2-OXO-4-HYDROXY-4-CARBOXY-5-UREIDOIMIDAZOLINE DECARBOXYLASE-RELATED"/>
    <property type="match status" value="1"/>
</dbReference>
<proteinExistence type="inferred from homology"/>
<dbReference type="NCBIfam" id="TIGR03164">
    <property type="entry name" value="UHCUDC"/>
    <property type="match status" value="1"/>
</dbReference>
<dbReference type="Gene3D" id="1.10.3330.10">
    <property type="entry name" value="Oxo-4-hydroxy-4-carboxy-5-ureidoimidazoline decarboxylase"/>
    <property type="match status" value="1"/>
</dbReference>
<comment type="catalytic activity">
    <reaction evidence="1">
        <text>5-hydroxy-2-oxo-4-ureido-2,5-dihydro-1H-imidazole-5-carboxylate + H(+) = (S)-allantoin + CO2</text>
        <dbReference type="Rhea" id="RHEA:26301"/>
        <dbReference type="ChEBI" id="CHEBI:15378"/>
        <dbReference type="ChEBI" id="CHEBI:15678"/>
        <dbReference type="ChEBI" id="CHEBI:16526"/>
        <dbReference type="ChEBI" id="CHEBI:58639"/>
        <dbReference type="EC" id="4.1.1.97"/>
    </reaction>
</comment>
<dbReference type="GO" id="GO:0019628">
    <property type="term" value="P:urate catabolic process"/>
    <property type="evidence" value="ECO:0007669"/>
    <property type="project" value="TreeGrafter"/>
</dbReference>
<feature type="domain" description="Oxo-4-hydroxy-4-carboxy-5-ureidoimidazoline decarboxylase" evidence="13">
    <location>
        <begin position="11"/>
        <end position="167"/>
    </location>
</feature>
<keyword evidence="8" id="KW-0210">Decarboxylase</keyword>
<comment type="function">
    <text evidence="2">Catalyzes the stereoselective decarboxylation of 2-oxo-4-hydroxy-4-carboxy-5-ureidoimidazoline (OHCU) to (S)-allantoin.</text>
</comment>
<evidence type="ECO:0000256" key="4">
    <source>
        <dbReference type="ARBA" id="ARBA00004754"/>
    </source>
</evidence>
<evidence type="ECO:0000256" key="10">
    <source>
        <dbReference type="ARBA" id="ARBA00023239"/>
    </source>
</evidence>
<evidence type="ECO:0000256" key="5">
    <source>
        <dbReference type="ARBA" id="ARBA00005793"/>
    </source>
</evidence>
<dbReference type="GO" id="GO:0005777">
    <property type="term" value="C:peroxisome"/>
    <property type="evidence" value="ECO:0007669"/>
    <property type="project" value="UniProtKB-SubCell"/>
</dbReference>
<dbReference type="SUPFAM" id="SSF158694">
    <property type="entry name" value="UraD-Like"/>
    <property type="match status" value="1"/>
</dbReference>
<evidence type="ECO:0000259" key="13">
    <source>
        <dbReference type="Pfam" id="PF09349"/>
    </source>
</evidence>
<accession>A0A9D4JR63</accession>
<comment type="similarity">
    <text evidence="5">Belongs to the OHCU decarboxylase family.</text>
</comment>
<keyword evidence="7" id="KW-0659">Purine metabolism</keyword>
<name>A0A9D4JR63_DREPO</name>
<dbReference type="PANTHER" id="PTHR43466:SF1">
    <property type="entry name" value="2-OXO-4-HYDROXY-4-CARBOXY-5-UREIDOIMIDAZOLINE DECARBOXYLASE-RELATED"/>
    <property type="match status" value="1"/>
</dbReference>
<dbReference type="GO" id="GO:0000255">
    <property type="term" value="P:allantoin metabolic process"/>
    <property type="evidence" value="ECO:0007669"/>
    <property type="project" value="InterPro"/>
</dbReference>
<comment type="caution">
    <text evidence="14">The sequence shown here is derived from an EMBL/GenBank/DDBJ whole genome shotgun (WGS) entry which is preliminary data.</text>
</comment>
<gene>
    <name evidence="14" type="ORF">DPMN_123079</name>
</gene>
<comment type="pathway">
    <text evidence="4">Purine metabolism; urate degradation; (S)-allantoin from urate: step 3/3.</text>
</comment>
<evidence type="ECO:0000256" key="9">
    <source>
        <dbReference type="ARBA" id="ARBA00023140"/>
    </source>
</evidence>
<dbReference type="GO" id="GO:0006144">
    <property type="term" value="P:purine nucleobase metabolic process"/>
    <property type="evidence" value="ECO:0007669"/>
    <property type="project" value="UniProtKB-KW"/>
</dbReference>
<dbReference type="InterPro" id="IPR036778">
    <property type="entry name" value="OHCU_decarboxylase_sf"/>
</dbReference>
<evidence type="ECO:0000256" key="3">
    <source>
        <dbReference type="ARBA" id="ARBA00004275"/>
    </source>
</evidence>
<evidence type="ECO:0000256" key="6">
    <source>
        <dbReference type="ARBA" id="ARBA00012257"/>
    </source>
</evidence>
<evidence type="ECO:0000256" key="8">
    <source>
        <dbReference type="ARBA" id="ARBA00022793"/>
    </source>
</evidence>
<dbReference type="FunFam" id="1.10.3330.10:FF:000001">
    <property type="entry name" value="2-oxo-4-hydroxy-4-carboxy-5-ureidoimidazoline decarboxylase"/>
    <property type="match status" value="1"/>
</dbReference>
<evidence type="ECO:0000313" key="14">
    <source>
        <dbReference type="EMBL" id="KAH3821316.1"/>
    </source>
</evidence>
<evidence type="ECO:0000256" key="12">
    <source>
        <dbReference type="ARBA" id="ARBA00032116"/>
    </source>
</evidence>
<dbReference type="GO" id="GO:0051997">
    <property type="term" value="F:2-oxo-4-hydroxy-4-carboxy-5-ureidoimidazoline decarboxylase activity"/>
    <property type="evidence" value="ECO:0007669"/>
    <property type="project" value="UniProtKB-EC"/>
</dbReference>
<keyword evidence="10" id="KW-0456">Lyase</keyword>
<evidence type="ECO:0000256" key="11">
    <source>
        <dbReference type="ARBA" id="ARBA00030624"/>
    </source>
</evidence>
<keyword evidence="9" id="KW-0576">Peroxisome</keyword>
<keyword evidence="15" id="KW-1185">Reference proteome</keyword>